<feature type="chain" id="PRO_5037114314" evidence="1">
    <location>
        <begin position="21"/>
        <end position="152"/>
    </location>
</feature>
<accession>A0A939GCI8</accession>
<dbReference type="RefSeq" id="WP_207338285.1">
    <property type="nucleotide sequence ID" value="NZ_JAFMYU010000030.1"/>
</dbReference>
<protein>
    <submittedName>
        <fullName evidence="2">Uncharacterized protein</fullName>
    </submittedName>
</protein>
<evidence type="ECO:0000313" key="3">
    <source>
        <dbReference type="Proteomes" id="UP000664795"/>
    </source>
</evidence>
<dbReference type="Proteomes" id="UP000664795">
    <property type="component" value="Unassembled WGS sequence"/>
</dbReference>
<organism evidence="2 3">
    <name type="scientific">Fibrella aquatilis</name>
    <dbReference type="NCBI Taxonomy" id="2817059"/>
    <lineage>
        <taxon>Bacteria</taxon>
        <taxon>Pseudomonadati</taxon>
        <taxon>Bacteroidota</taxon>
        <taxon>Cytophagia</taxon>
        <taxon>Cytophagales</taxon>
        <taxon>Spirosomataceae</taxon>
        <taxon>Fibrella</taxon>
    </lineage>
</organism>
<name>A0A939GCI8_9BACT</name>
<evidence type="ECO:0000313" key="2">
    <source>
        <dbReference type="EMBL" id="MBO0934320.1"/>
    </source>
</evidence>
<reference evidence="2 3" key="1">
    <citation type="submission" date="2021-03" db="EMBL/GenBank/DDBJ databases">
        <title>Fibrella sp. HMF5036 genome sequencing and assembly.</title>
        <authorList>
            <person name="Kang H."/>
            <person name="Kim H."/>
            <person name="Bae S."/>
            <person name="Joh K."/>
        </authorList>
    </citation>
    <scope>NUCLEOTIDE SEQUENCE [LARGE SCALE GENOMIC DNA]</scope>
    <source>
        <strain evidence="2 3">HMF5036</strain>
    </source>
</reference>
<keyword evidence="3" id="KW-1185">Reference proteome</keyword>
<keyword evidence="1" id="KW-0732">Signal</keyword>
<gene>
    <name evidence="2" type="ORF">J2I48_25150</name>
</gene>
<sequence>MNRIQLLSAAYLLLSHMSLAQPVNQGAYNQPAYPRNYGANGGYDRRSDIFRIERLDRIVDLNGYQKRDLFRLEQYYDRQFSTAPPAPGAYQQLMWQKSQDVLSILTPIQRDRLLAFEQYRAYNGNGYGGNGYGNGYGSNYGRGNGKAWGRRW</sequence>
<feature type="signal peptide" evidence="1">
    <location>
        <begin position="1"/>
        <end position="20"/>
    </location>
</feature>
<comment type="caution">
    <text evidence="2">The sequence shown here is derived from an EMBL/GenBank/DDBJ whole genome shotgun (WGS) entry which is preliminary data.</text>
</comment>
<proteinExistence type="predicted"/>
<dbReference type="AlphaFoldDB" id="A0A939GCI8"/>
<dbReference type="EMBL" id="JAFMYU010000030">
    <property type="protein sequence ID" value="MBO0934320.1"/>
    <property type="molecule type" value="Genomic_DNA"/>
</dbReference>
<evidence type="ECO:0000256" key="1">
    <source>
        <dbReference type="SAM" id="SignalP"/>
    </source>
</evidence>